<accession>A0A1L8WQL5</accession>
<dbReference type="Pfam" id="PF13731">
    <property type="entry name" value="WxL"/>
    <property type="match status" value="1"/>
</dbReference>
<dbReference type="AlphaFoldDB" id="A0A1L8WQL5"/>
<feature type="domain" description="WxL" evidence="2">
    <location>
        <begin position="53"/>
        <end position="249"/>
    </location>
</feature>
<keyword evidence="4" id="KW-1185">Reference proteome</keyword>
<reference evidence="3 4" key="1">
    <citation type="submission" date="2014-12" db="EMBL/GenBank/DDBJ databases">
        <title>Draft genome sequences of 29 type strains of Enterococci.</title>
        <authorList>
            <person name="Zhong Z."/>
            <person name="Sun Z."/>
            <person name="Liu W."/>
            <person name="Zhang W."/>
            <person name="Zhang H."/>
        </authorList>
    </citation>
    <scope>NUCLEOTIDE SEQUENCE [LARGE SCALE GENOMIC DNA]</scope>
    <source>
        <strain evidence="3 4">DSM 15687</strain>
    </source>
</reference>
<feature type="compositionally biased region" description="Polar residues" evidence="1">
    <location>
        <begin position="81"/>
        <end position="94"/>
    </location>
</feature>
<dbReference type="EMBL" id="JXLB01000004">
    <property type="protein sequence ID" value="OJG83291.1"/>
    <property type="molecule type" value="Genomic_DNA"/>
</dbReference>
<dbReference type="Proteomes" id="UP000182152">
    <property type="component" value="Unassembled WGS sequence"/>
</dbReference>
<evidence type="ECO:0000313" key="4">
    <source>
        <dbReference type="Proteomes" id="UP000182152"/>
    </source>
</evidence>
<feature type="region of interest" description="Disordered" evidence="1">
    <location>
        <begin position="58"/>
        <end position="94"/>
    </location>
</feature>
<name>A0A1L8WQL5_9ENTE</name>
<evidence type="ECO:0000313" key="3">
    <source>
        <dbReference type="EMBL" id="OJG83291.1"/>
    </source>
</evidence>
<proteinExistence type="predicted"/>
<sequence length="251" mass="26304">MKLKVFKSRFLISKKLFKGMNEMRKQILLAAALISPVMLGTGVSAASTTADSTPVTANFTVSNIDNNNPNPPAPVDPSNPGTQPNPGNKPLNPTGTFGLAYIPFQFDFGTTTLTGSSSVHTTAVLPQGKSFNVGVKDTTHTTRGWILTASLSGQLTTYGAELQTSTSVAKVNDGNGQLNALPSNGMITVPQNVKITSQSTPIMTGNKNHVFSGTYDLNLGDVSLNIPDASKVQAGNATGTVNWNLAQTPQP</sequence>
<evidence type="ECO:0000259" key="2">
    <source>
        <dbReference type="Pfam" id="PF13731"/>
    </source>
</evidence>
<evidence type="ECO:0000256" key="1">
    <source>
        <dbReference type="SAM" id="MobiDB-lite"/>
    </source>
</evidence>
<comment type="caution">
    <text evidence="3">The sequence shown here is derived from an EMBL/GenBank/DDBJ whole genome shotgun (WGS) entry which is preliminary data.</text>
</comment>
<gene>
    <name evidence="3" type="ORF">RV14_GL001649</name>
</gene>
<dbReference type="InterPro" id="IPR027994">
    <property type="entry name" value="WxL_dom"/>
</dbReference>
<protein>
    <recommendedName>
        <fullName evidence="2">WxL domain-containing protein</fullName>
    </recommendedName>
</protein>
<organism evidence="3 4">
    <name type="scientific">Enterococcus ratti</name>
    <dbReference type="NCBI Taxonomy" id="150033"/>
    <lineage>
        <taxon>Bacteria</taxon>
        <taxon>Bacillati</taxon>
        <taxon>Bacillota</taxon>
        <taxon>Bacilli</taxon>
        <taxon>Lactobacillales</taxon>
        <taxon>Enterococcaceae</taxon>
        <taxon>Enterococcus</taxon>
    </lineage>
</organism>